<gene>
    <name evidence="1" type="ORF">A3D59_03295</name>
</gene>
<evidence type="ECO:0000313" key="2">
    <source>
        <dbReference type="Proteomes" id="UP000179258"/>
    </source>
</evidence>
<dbReference type="Proteomes" id="UP000179258">
    <property type="component" value="Unassembled WGS sequence"/>
</dbReference>
<organism evidence="1 2">
    <name type="scientific">Candidatus Wildermuthbacteria bacterium RIFCSPHIGHO2_02_FULL_47_17</name>
    <dbReference type="NCBI Taxonomy" id="1802452"/>
    <lineage>
        <taxon>Bacteria</taxon>
        <taxon>Candidatus Wildermuthiibacteriota</taxon>
    </lineage>
</organism>
<name>A0A1G2R809_9BACT</name>
<proteinExistence type="predicted"/>
<dbReference type="EMBL" id="MHTX01000020">
    <property type="protein sequence ID" value="OHA68231.1"/>
    <property type="molecule type" value="Genomic_DNA"/>
</dbReference>
<protein>
    <submittedName>
        <fullName evidence="1">Uncharacterized protein</fullName>
    </submittedName>
</protein>
<accession>A0A1G2R809</accession>
<sequence>MNPAQSLIRELGVTLRTALEEGANVIKAAGGLGVVATDITGDLVSAGLSNAMKVGGNAGNAAVGAVTGVLHAANRINTEAGVTVVSAEDAATAACVGAINAADKVGGRAGQVVRNALMRAIDIPREVVQRALGQK</sequence>
<comment type="caution">
    <text evidence="1">The sequence shown here is derived from an EMBL/GenBank/DDBJ whole genome shotgun (WGS) entry which is preliminary data.</text>
</comment>
<reference evidence="1 2" key="1">
    <citation type="journal article" date="2016" name="Nat. Commun.">
        <title>Thousands of microbial genomes shed light on interconnected biogeochemical processes in an aquifer system.</title>
        <authorList>
            <person name="Anantharaman K."/>
            <person name="Brown C.T."/>
            <person name="Hug L.A."/>
            <person name="Sharon I."/>
            <person name="Castelle C.J."/>
            <person name="Probst A.J."/>
            <person name="Thomas B.C."/>
            <person name="Singh A."/>
            <person name="Wilkins M.J."/>
            <person name="Karaoz U."/>
            <person name="Brodie E.L."/>
            <person name="Williams K.H."/>
            <person name="Hubbard S.S."/>
            <person name="Banfield J.F."/>
        </authorList>
    </citation>
    <scope>NUCLEOTIDE SEQUENCE [LARGE SCALE GENOMIC DNA]</scope>
</reference>
<dbReference type="AlphaFoldDB" id="A0A1G2R809"/>
<evidence type="ECO:0000313" key="1">
    <source>
        <dbReference type="EMBL" id="OHA68231.1"/>
    </source>
</evidence>